<evidence type="ECO:0000313" key="1">
    <source>
        <dbReference type="EMBL" id="CCL99329.1"/>
    </source>
</evidence>
<evidence type="ECO:0000313" key="2">
    <source>
        <dbReference type="Proteomes" id="UP000006352"/>
    </source>
</evidence>
<proteinExistence type="predicted"/>
<evidence type="ECO:0008006" key="3">
    <source>
        <dbReference type="Google" id="ProtNLM"/>
    </source>
</evidence>
<dbReference type="HOGENOM" id="CLU_690848_0_0_1"/>
<dbReference type="Proteomes" id="UP000006352">
    <property type="component" value="Unassembled WGS sequence"/>
</dbReference>
<dbReference type="GeneID" id="24094240"/>
<organism evidence="1 2">
    <name type="scientific">Fibroporia radiculosa</name>
    <dbReference type="NCBI Taxonomy" id="599839"/>
    <lineage>
        <taxon>Eukaryota</taxon>
        <taxon>Fungi</taxon>
        <taxon>Dikarya</taxon>
        <taxon>Basidiomycota</taxon>
        <taxon>Agaricomycotina</taxon>
        <taxon>Agaricomycetes</taxon>
        <taxon>Polyporales</taxon>
        <taxon>Fibroporiaceae</taxon>
        <taxon>Fibroporia</taxon>
    </lineage>
</organism>
<reference evidence="1 2" key="1">
    <citation type="journal article" date="2012" name="Appl. Environ. Microbiol.">
        <title>Short-read sequencing for genomic analysis of the brown rot fungus Fibroporia radiculosa.</title>
        <authorList>
            <person name="Tang J.D."/>
            <person name="Perkins A.D."/>
            <person name="Sonstegard T.S."/>
            <person name="Schroeder S.G."/>
            <person name="Burgess S.C."/>
            <person name="Diehl S.V."/>
        </authorList>
    </citation>
    <scope>NUCLEOTIDE SEQUENCE [LARGE SCALE GENOMIC DNA]</scope>
    <source>
        <strain evidence="1 2">TFFH 294</strain>
    </source>
</reference>
<dbReference type="RefSeq" id="XP_012178612.1">
    <property type="nucleotide sequence ID" value="XM_012323222.1"/>
</dbReference>
<dbReference type="EMBL" id="HE796928">
    <property type="protein sequence ID" value="CCL99329.1"/>
    <property type="molecule type" value="Genomic_DNA"/>
</dbReference>
<dbReference type="OrthoDB" id="3160422at2759"/>
<dbReference type="STRING" id="599839.J4H120"/>
<gene>
    <name evidence="1" type="ORF">FIBRA_01347</name>
</gene>
<dbReference type="Gene3D" id="3.40.50.720">
    <property type="entry name" value="NAD(P)-binding Rossmann-like Domain"/>
    <property type="match status" value="1"/>
</dbReference>
<dbReference type="SUPFAM" id="SSF51735">
    <property type="entry name" value="NAD(P)-binding Rossmann-fold domains"/>
    <property type="match status" value="1"/>
</dbReference>
<name>J4H120_9APHY</name>
<protein>
    <recommendedName>
        <fullName evidence="3">Ketoreductase (KR) domain-containing protein</fullName>
    </recommendedName>
</protein>
<dbReference type="AlphaFoldDB" id="J4H120"/>
<keyword evidence="2" id="KW-1185">Reference proteome</keyword>
<accession>J4H120</accession>
<sequence>MPSFSPRRVATSVFAVAFYVCLSILHRTLATYGRLESRLFQLCARLLAVKPCGVYNPHECAIVVIGADEGMLHKSLMLLVSVSINYGFALADIGKHVSFRFSELGYTVFTLCRQDRHGLHSDGSTSVSSLMYEWHKVRKKSGNTAWGLIAPISLDLGDTSQHAHVFETIHAYCGTHSLRLVNVIMLLPQTQFVQDSFASYVAHHANVSSQRRDWNVIDTDTMKSWDDSFKWAVTEPVLVVQNCLDSLVASSGRVVMISECRDNVFLPSGSLSPLHGTHQSLSRYLSRELAPLGVHVSIVHAGESAALPSGSKVSSNNESGIQATIRMIQQILLFSSPLDTLRHFAVQPQEIIDLVQYIATTPYPKRRYTIGIVPLISAVLEATPQILWLLGDALMGRMS</sequence>
<dbReference type="InterPro" id="IPR036291">
    <property type="entry name" value="NAD(P)-bd_dom_sf"/>
</dbReference>
<dbReference type="InParanoid" id="J4H120"/>